<dbReference type="EMBL" id="JAATJV010136700">
    <property type="protein sequence ID" value="MBZ3869465.1"/>
    <property type="molecule type" value="Genomic_DNA"/>
</dbReference>
<dbReference type="GO" id="GO:0000723">
    <property type="term" value="P:telomere maintenance"/>
    <property type="evidence" value="ECO:0007669"/>
    <property type="project" value="TreeGrafter"/>
</dbReference>
<feature type="compositionally biased region" description="Basic and acidic residues" evidence="16">
    <location>
        <begin position="1815"/>
        <end position="1836"/>
    </location>
</feature>
<evidence type="ECO:0000256" key="1">
    <source>
        <dbReference type="ARBA" id="ARBA00004123"/>
    </source>
</evidence>
<dbReference type="PROSITE" id="PS50963">
    <property type="entry name" value="LINK_2"/>
    <property type="match status" value="1"/>
</dbReference>
<dbReference type="GO" id="GO:0007155">
    <property type="term" value="P:cell adhesion"/>
    <property type="evidence" value="ECO:0007669"/>
    <property type="project" value="UniProtKB-KW"/>
</dbReference>
<dbReference type="SMART" id="SM00042">
    <property type="entry name" value="CUB"/>
    <property type="match status" value="1"/>
</dbReference>
<comment type="caution">
    <text evidence="19">The sequence shown here is derived from an EMBL/GenBank/DDBJ whole genome shotgun (WGS) entry which is preliminary data.</text>
</comment>
<evidence type="ECO:0000256" key="15">
    <source>
        <dbReference type="PROSITE-ProRule" id="PRU00323"/>
    </source>
</evidence>
<feature type="domain" description="CUB" evidence="17">
    <location>
        <begin position="117"/>
        <end position="229"/>
    </location>
</feature>
<evidence type="ECO:0000256" key="2">
    <source>
        <dbReference type="ARBA" id="ARBA00004574"/>
    </source>
</evidence>
<keyword evidence="9" id="KW-0131">Cell cycle</keyword>
<comment type="subunit">
    <text evidence="10">Interacts (via Link domain) with inter-alpha-inhibitor (I-alpha-I) component bikunin. Interacts with ITIH2/HC2; this interaction is required for transesterification of the HC to hyaluronan. Interacts (via Link and CUB domains) with ITIH1. Chondroitin sulfate may be required for the stability of the complex. Interacts (via Link domain) with various C-X-C and C-C chemokines including PF4, CXCL8, CXCL11, CXCL12, CCL2, CCL7, CCL19, CCL21, and CCL27; this interaction interferes with chemokine binding to glycosaminoglycans. Interacts (primarily via Link domain) with BMP2; this interaction is inhibited by hyaluronan. Interacts (via both Link and CUB domains) with TNFSF11. Interacts (via CUB domain) with FN1 (via type III repeats 9-14); this interaction enhances fibronectin fibril assembly. TNFAIP6 may act as a bridging molecule between FN1 and THBS1.</text>
</comment>
<feature type="compositionally biased region" description="Basic and acidic residues" evidence="16">
    <location>
        <begin position="1705"/>
        <end position="1717"/>
    </location>
</feature>
<dbReference type="Pfam" id="PF00193">
    <property type="entry name" value="Xlink"/>
    <property type="match status" value="1"/>
</dbReference>
<comment type="subcellular location">
    <subcellularLocation>
        <location evidence="2">Chromosome</location>
        <location evidence="2">Telomere</location>
    </subcellularLocation>
    <subcellularLocation>
        <location evidence="1">Nucleus</location>
    </subcellularLocation>
</comment>
<dbReference type="GO" id="GO:0140445">
    <property type="term" value="C:chromosome, telomeric repeat region"/>
    <property type="evidence" value="ECO:0007669"/>
    <property type="project" value="TreeGrafter"/>
</dbReference>
<organism evidence="19 20">
    <name type="scientific">Sciurus carolinensis</name>
    <name type="common">Eastern gray squirrel</name>
    <dbReference type="NCBI Taxonomy" id="30640"/>
    <lineage>
        <taxon>Eukaryota</taxon>
        <taxon>Metazoa</taxon>
        <taxon>Chordata</taxon>
        <taxon>Craniata</taxon>
        <taxon>Vertebrata</taxon>
        <taxon>Euteleostomi</taxon>
        <taxon>Mammalia</taxon>
        <taxon>Eutheria</taxon>
        <taxon>Euarchontoglires</taxon>
        <taxon>Glires</taxon>
        <taxon>Rodentia</taxon>
        <taxon>Sciuromorpha</taxon>
        <taxon>Sciuridae</taxon>
        <taxon>Sciurinae</taxon>
        <taxon>Sciurini</taxon>
        <taxon>Sciurus</taxon>
    </lineage>
</organism>
<dbReference type="Gene3D" id="3.10.100.10">
    <property type="entry name" value="Mannose-Binding Protein A, subunit A"/>
    <property type="match status" value="1"/>
</dbReference>
<feature type="compositionally biased region" description="Basic residues" evidence="16">
    <location>
        <begin position="1345"/>
        <end position="1354"/>
    </location>
</feature>
<dbReference type="CDD" id="cd00041">
    <property type="entry name" value="CUB"/>
    <property type="match status" value="1"/>
</dbReference>
<reference evidence="19" key="1">
    <citation type="submission" date="2020-03" db="EMBL/GenBank/DDBJ databases">
        <title>Studies in the Genomics of Life Span.</title>
        <authorList>
            <person name="Glass D."/>
        </authorList>
    </citation>
    <scope>NUCLEOTIDE SEQUENCE</scope>
    <source>
        <strain evidence="19">SUZIE</strain>
        <tissue evidence="19">Muscle</tissue>
    </source>
</reference>
<feature type="region of interest" description="Disordered" evidence="16">
    <location>
        <begin position="1705"/>
        <end position="1731"/>
    </location>
</feature>
<feature type="disulfide bond" evidence="15">
    <location>
        <begin position="40"/>
        <end position="109"/>
    </location>
</feature>
<name>A0AA41MCR5_SCICA</name>
<dbReference type="InterPro" id="IPR022031">
    <property type="entry name" value="Rif1_N"/>
</dbReference>
<evidence type="ECO:0000259" key="17">
    <source>
        <dbReference type="PROSITE" id="PS01180"/>
    </source>
</evidence>
<evidence type="ECO:0000256" key="6">
    <source>
        <dbReference type="ARBA" id="ARBA00022895"/>
    </source>
</evidence>
<feature type="region of interest" description="Disordered" evidence="16">
    <location>
        <begin position="1514"/>
        <end position="1550"/>
    </location>
</feature>
<feature type="region of interest" description="Disordered" evidence="16">
    <location>
        <begin position="1039"/>
        <end position="1115"/>
    </location>
</feature>
<evidence type="ECO:0000256" key="10">
    <source>
        <dbReference type="ARBA" id="ARBA00064571"/>
    </source>
</evidence>
<dbReference type="Pfam" id="PF12231">
    <property type="entry name" value="Rif1_N"/>
    <property type="match status" value="1"/>
</dbReference>
<gene>
    <name evidence="19" type="ORF">SUZIE_102990</name>
</gene>
<feature type="disulfide bond" evidence="15">
    <location>
        <begin position="64"/>
        <end position="85"/>
    </location>
</feature>
<dbReference type="GO" id="GO:0005634">
    <property type="term" value="C:nucleus"/>
    <property type="evidence" value="ECO:0007669"/>
    <property type="project" value="UniProtKB-SubCell"/>
</dbReference>
<dbReference type="PRINTS" id="PR01265">
    <property type="entry name" value="LINKMODULE"/>
</dbReference>
<feature type="compositionally biased region" description="Basic and acidic residues" evidence="16">
    <location>
        <begin position="1532"/>
        <end position="1541"/>
    </location>
</feature>
<keyword evidence="4" id="KW-0378">Hydrolase</keyword>
<dbReference type="GO" id="GO:0005540">
    <property type="term" value="F:hyaluronic acid binding"/>
    <property type="evidence" value="ECO:0007669"/>
    <property type="project" value="InterPro"/>
</dbReference>
<dbReference type="FunFam" id="2.60.120.290:FF:000005">
    <property type="entry name" value="Procollagen C-endopeptidase enhancer 1"/>
    <property type="match status" value="1"/>
</dbReference>
<feature type="compositionally biased region" description="Basic and acidic residues" evidence="16">
    <location>
        <begin position="1211"/>
        <end position="1270"/>
    </location>
</feature>
<evidence type="ECO:0000256" key="3">
    <source>
        <dbReference type="ARBA" id="ARBA00022454"/>
    </source>
</evidence>
<keyword evidence="3" id="KW-0158">Chromosome</keyword>
<feature type="domain" description="Link" evidence="18">
    <location>
        <begin position="18"/>
        <end position="111"/>
    </location>
</feature>
<evidence type="ECO:0000256" key="13">
    <source>
        <dbReference type="ARBA" id="ARBA00081068"/>
    </source>
</evidence>
<feature type="compositionally biased region" description="Acidic residues" evidence="16">
    <location>
        <begin position="1090"/>
        <end position="1100"/>
    </location>
</feature>
<dbReference type="InterPro" id="IPR016186">
    <property type="entry name" value="C-type_lectin-like/link_sf"/>
</dbReference>
<dbReference type="GO" id="GO:0016787">
    <property type="term" value="F:hydrolase activity"/>
    <property type="evidence" value="ECO:0007669"/>
    <property type="project" value="UniProtKB-KW"/>
</dbReference>
<evidence type="ECO:0000256" key="14">
    <source>
        <dbReference type="PROSITE-ProRule" id="PRU00059"/>
    </source>
</evidence>
<evidence type="ECO:0000313" key="20">
    <source>
        <dbReference type="Proteomes" id="UP001166674"/>
    </source>
</evidence>
<dbReference type="SUPFAM" id="SSF49854">
    <property type="entry name" value="Spermadhesin, CUB domain"/>
    <property type="match status" value="1"/>
</dbReference>
<accession>A0AA41MCR5</accession>
<proteinExistence type="predicted"/>
<evidence type="ECO:0000256" key="16">
    <source>
        <dbReference type="SAM" id="MobiDB-lite"/>
    </source>
</evidence>
<dbReference type="PANTHER" id="PTHR22928:SF3">
    <property type="entry name" value="TELOMERE-ASSOCIATED PROTEIN RIF1"/>
    <property type="match status" value="1"/>
</dbReference>
<evidence type="ECO:0000256" key="12">
    <source>
        <dbReference type="ARBA" id="ARBA00077610"/>
    </source>
</evidence>
<evidence type="ECO:0000256" key="5">
    <source>
        <dbReference type="ARBA" id="ARBA00022889"/>
    </source>
</evidence>
<dbReference type="CDD" id="cd03515">
    <property type="entry name" value="Link_domain_TSG_6_like"/>
    <property type="match status" value="1"/>
</dbReference>
<dbReference type="Gene3D" id="2.60.120.290">
    <property type="entry name" value="Spermadhesin, CUB domain"/>
    <property type="match status" value="1"/>
</dbReference>
<dbReference type="PANTHER" id="PTHR22928">
    <property type="entry name" value="TELOMERE-ASSOCIATED PROTEIN RIF1"/>
    <property type="match status" value="1"/>
</dbReference>
<sequence>MDKSVLMIFCDFTEQAAGVYHREARSGKYKLTYAEAKAVCEFEGGRLATYKQLEAARKIGFHVCAAGWMAKGRVGYPIVKPGPNCGFGRTGIIDYGVRLNRSERWDAYCYNPHAKECGGVFTDPKRIFKSPGFPNEYDDNQVCYWHIRLKYGQRIHLSFLNFDLEDDPGCLADYVEIYDSYDDVHGFVGRYCGDELPEDIISTGNVMTLKFLSDASVTAGGFQIKYVAVDPVSKSSQGKNTKANIQELLSKLNDIVKSSDKNVRTRALWVISKQTFPTEVVGKVVSSIIDSLEIVFNKGEIHSAVVDFEALNVIIRLIEQAPVQMGEESVRWAKLVIPLVAHSAQKVHLRGATALEMGMPLLLQKQQEIASITEQLMSTTLHRSGSFINSLLHLEELGFRSGAPMIKKIAFIAWKSLIDNFALNPEPLEHPLISSPSFFSKHAHTLIAAVHDSFLAVGKDASGNRKERSGSEVLTLLLKSLESIVKSEVYPVSKTLGTPALFLIQLIFNNNLLECVADERFFLNLETLVGCVLSGPTSPLAFSDSVLNVINQNAKELENKEHLWRMWSIIVTPLTEMINQTNEVNQGDALEHNFSAIYGALTLPINHIFSIQRFPVNLLFLDRIVHIITVMVDCIDFSPYNIKYQPKVKSPQRSSDWSKKKKEPLGKLASLFKIIVKVIYSFHTLSFKEVHSDTLLAIGTSIISMLLSIFGRISLPSMIRKIFATLTRALALFYENSKLDEVPKVYSCLNNKLEKLLGEITACLQYNYTGTYDSELLEQLSPLLCVIFLHKNKQIRKQSAQFWNATFAKATMLTYPEELKPVLRQAKQTFLLLLPGLESVEMMEESSGPYSDVLKLESSSPKVKTEMLLEEEKSSDFVFIPPEGKEAKERILTEHQKEVLKTKRFEEQMENIIPQDSMENCGMDEHLEKASVSNNECSSIDETNPEVLMSDSDVRKITLTSSKKTSTECTPNAENSFVINSSVSNASISGTPPQPTSRRQTFITLEKFDGSENRPFSPSPLNNISSVVTMKNNQEIMTKTDTILKTKKREVTRSKSDSEKVVNGIKRSSRRSGKAEHSGNKKSKPLVKSEEEENTQESTEDMIALGKNPPGLVNQTECVQNTQDHLSESVVEYEDTKPKSTMENAVLLESNSIEEKNGCINLESKENTPPIIIPADHMVNEENQVQITSTQKTLRRSSRRRSEIVESTTDSQDKENSHQKKERRKEEEKTLQKSPLHVKDDVLPKQKLTSEHTEQENLVEKGNNLHEKTLGETSVNAEIDQNKRKTDIENISSEGDGAQNVADKSSEKPVRGRTRYQTRRASQGLLSSIENSESDSSEAKEEGSRKKRSGKWKNKSNDSVDMEEQEEKMVQQECIKAENQLPESKAFSELDMKSQICETGESTVVPPQESKISSDLLQVSDNVSNTCEGKSKASKCTENSFTWSPVQESNLRTRNANKRLHKGDSDGSVGECSKVGTSSIAPLSEKSVQILECQHKRSRRVRRSKGCDCCGEKSQPQENSFIGLKNTENDDEKSSETKAEMETPGTASKTCSANLNSEVKIFDEHASVSFHLGLKEENDTINDVLIAPETELKENTTEKSVSPEIVNVKEGTCDVNSSITTSLESAEPSNILKAVGPCLCDSMDISQQCSPLDTIKRKPEVTPGEIHIVNVEGNACKVTMGPNPEEVEAMELDIENNRFEASIEEEKSEQKNAKMDTSEEMAVAGNTKSDIPEAEEENAEAAVEQEYNSGIGFSDNATPINVNSHTKISEQKADGELGGGNNESNLGSPEEINFEMENYEKTVIDQVNTETDNVEETKDRDRSTKTSKPEEAQTERLNVETDFVPGTLEMNSEEGKIECNSTETNIELNKSEEMELDDNQMEVAKDTLQEVHQTSETIEETLQSLISETTISELVTEDNNASPQKLRELDPLLLSANDSPSGMQTRCVWSPLASPSTSILKRGLKRPQEDEISSPVNKVRRVSFADPIYQAGLADDIDRRCSIVRSHSSNSSPIIKSVKTSPTAQSKITEMAKESIPCPTESVYPALVNCTAPVDIILPQITSNMWARGLGQLIRAKNIKTIGDLSNLTASEIKTLPIRSPKVSNVKKALRVYHEQQVKSRGLEEIPVFDISEKSVNGIENKSLSTDEERLASDLLDPVPLETPLSKNLVAQISALALQLDAEDLHSYSGSQLFEMHEKLGTMANSIIKNLQSRWRSTTHENSI</sequence>
<keyword evidence="5" id="KW-0130">Cell adhesion</keyword>
<evidence type="ECO:0000259" key="18">
    <source>
        <dbReference type="PROSITE" id="PS50963"/>
    </source>
</evidence>
<dbReference type="InterPro" id="IPR000538">
    <property type="entry name" value="Link_dom"/>
</dbReference>
<keyword evidence="7 15" id="KW-1015">Disulfide bond</keyword>
<evidence type="ECO:0000313" key="19">
    <source>
        <dbReference type="EMBL" id="MBZ3869465.1"/>
    </source>
</evidence>
<dbReference type="CDD" id="cd14267">
    <property type="entry name" value="Rif1_CTD_C-II_like"/>
    <property type="match status" value="1"/>
</dbReference>
<protein>
    <recommendedName>
        <fullName evidence="11">Tumor necrosis factor-inducible gene 6 protein</fullName>
    </recommendedName>
    <alternativeName>
        <fullName evidence="13">TNF-stimulated gene 6 protein</fullName>
    </alternativeName>
    <alternativeName>
        <fullName evidence="12">Tumor necrosis factor alpha-induced protein 6</fullName>
    </alternativeName>
</protein>
<evidence type="ECO:0000256" key="11">
    <source>
        <dbReference type="ARBA" id="ARBA00069597"/>
    </source>
</evidence>
<evidence type="ECO:0000256" key="4">
    <source>
        <dbReference type="ARBA" id="ARBA00022801"/>
    </source>
</evidence>
<keyword evidence="20" id="KW-1185">Reference proteome</keyword>
<dbReference type="InterPro" id="IPR000859">
    <property type="entry name" value="CUB_dom"/>
</dbReference>
<dbReference type="PROSITE" id="PS01180">
    <property type="entry name" value="CUB"/>
    <property type="match status" value="1"/>
</dbReference>
<keyword evidence="6" id="KW-0779">Telomere</keyword>
<dbReference type="Proteomes" id="UP001166674">
    <property type="component" value="Unassembled WGS sequence"/>
</dbReference>
<comment type="caution">
    <text evidence="14">Lacks conserved residue(s) required for the propagation of feature annotation.</text>
</comment>
<dbReference type="Pfam" id="PF00431">
    <property type="entry name" value="CUB"/>
    <property type="match status" value="1"/>
</dbReference>
<feature type="compositionally biased region" description="Basic and acidic residues" evidence="16">
    <location>
        <begin position="1049"/>
        <end position="1060"/>
    </location>
</feature>
<evidence type="ECO:0000256" key="9">
    <source>
        <dbReference type="ARBA" id="ARBA00023306"/>
    </source>
</evidence>
<dbReference type="SMART" id="SM00445">
    <property type="entry name" value="LINK"/>
    <property type="match status" value="1"/>
</dbReference>
<evidence type="ECO:0000256" key="8">
    <source>
        <dbReference type="ARBA" id="ARBA00023242"/>
    </source>
</evidence>
<feature type="region of interest" description="Disordered" evidence="16">
    <location>
        <begin position="1185"/>
        <end position="1371"/>
    </location>
</feature>
<dbReference type="PROSITE" id="PS01241">
    <property type="entry name" value="LINK_1"/>
    <property type="match status" value="1"/>
</dbReference>
<dbReference type="InterPro" id="IPR035914">
    <property type="entry name" value="Sperma_CUB_dom_sf"/>
</dbReference>
<feature type="region of interest" description="Disordered" evidence="16">
    <location>
        <begin position="1806"/>
        <end position="1836"/>
    </location>
</feature>
<keyword evidence="8" id="KW-0539">Nucleus</keyword>
<evidence type="ECO:0000256" key="7">
    <source>
        <dbReference type="ARBA" id="ARBA00023157"/>
    </source>
</evidence>
<dbReference type="FunFam" id="3.10.100.10:FF:000001">
    <property type="entry name" value="Hyaluronan proteoglycan link protein 1"/>
    <property type="match status" value="1"/>
</dbReference>
<dbReference type="SUPFAM" id="SSF56436">
    <property type="entry name" value="C-type lectin-like"/>
    <property type="match status" value="1"/>
</dbReference>
<dbReference type="InterPro" id="IPR016187">
    <property type="entry name" value="CTDL_fold"/>
</dbReference>